<sequence length="44" mass="4658">MCTRKERNDEWRAGKGLPFGLPGLGAVCGVARACKVPTLLRTGA</sequence>
<reference evidence="1 2" key="1">
    <citation type="submission" date="2020-08" db="EMBL/GenBank/DDBJ databases">
        <title>Functional genomics of gut bacteria from endangered species of beetles.</title>
        <authorList>
            <person name="Carlos-Shanley C."/>
        </authorList>
    </citation>
    <scope>NUCLEOTIDE SEQUENCE [LARGE SCALE GENOMIC DNA]</scope>
    <source>
        <strain evidence="1 2">S00198</strain>
    </source>
</reference>
<dbReference type="Proteomes" id="UP000575083">
    <property type="component" value="Unassembled WGS sequence"/>
</dbReference>
<comment type="caution">
    <text evidence="1">The sequence shown here is derived from an EMBL/GenBank/DDBJ whole genome shotgun (WGS) entry which is preliminary data.</text>
</comment>
<keyword evidence="2" id="KW-1185">Reference proteome</keyword>
<proteinExistence type="predicted"/>
<accession>A0A7X0PI13</accession>
<gene>
    <name evidence="1" type="ORF">HNP48_004843</name>
</gene>
<dbReference type="AlphaFoldDB" id="A0A7X0PI13"/>
<evidence type="ECO:0000313" key="1">
    <source>
        <dbReference type="EMBL" id="MBB6562134.1"/>
    </source>
</evidence>
<evidence type="ECO:0000313" key="2">
    <source>
        <dbReference type="Proteomes" id="UP000575083"/>
    </source>
</evidence>
<protein>
    <submittedName>
        <fullName evidence="1">Uncharacterized protein</fullName>
    </submittedName>
</protein>
<name>A0A7X0PI13_9BURK</name>
<dbReference type="RefSeq" id="WP_260420354.1">
    <property type="nucleotide sequence ID" value="NZ_JACHLK010000011.1"/>
</dbReference>
<organism evidence="1 2">
    <name type="scientific">Acidovorax soli</name>
    <dbReference type="NCBI Taxonomy" id="592050"/>
    <lineage>
        <taxon>Bacteria</taxon>
        <taxon>Pseudomonadati</taxon>
        <taxon>Pseudomonadota</taxon>
        <taxon>Betaproteobacteria</taxon>
        <taxon>Burkholderiales</taxon>
        <taxon>Comamonadaceae</taxon>
        <taxon>Acidovorax</taxon>
    </lineage>
</organism>
<dbReference type="EMBL" id="JACHLK010000011">
    <property type="protein sequence ID" value="MBB6562134.1"/>
    <property type="molecule type" value="Genomic_DNA"/>
</dbReference>